<evidence type="ECO:0000313" key="3">
    <source>
        <dbReference type="Proteomes" id="UP000664382"/>
    </source>
</evidence>
<dbReference type="GO" id="GO:1901135">
    <property type="term" value="P:carbohydrate derivative metabolic process"/>
    <property type="evidence" value="ECO:0007669"/>
    <property type="project" value="InterPro"/>
</dbReference>
<accession>A0A939S953</accession>
<feature type="domain" description="SIS" evidence="1">
    <location>
        <begin position="41"/>
        <end position="179"/>
    </location>
</feature>
<dbReference type="GO" id="GO:0097367">
    <property type="term" value="F:carbohydrate derivative binding"/>
    <property type="evidence" value="ECO:0007669"/>
    <property type="project" value="InterPro"/>
</dbReference>
<protein>
    <submittedName>
        <fullName evidence="2">SIS domain-containing protein</fullName>
    </submittedName>
</protein>
<evidence type="ECO:0000313" key="2">
    <source>
        <dbReference type="EMBL" id="MBO1902786.1"/>
    </source>
</evidence>
<dbReference type="Pfam" id="PF01380">
    <property type="entry name" value="SIS"/>
    <property type="match status" value="1"/>
</dbReference>
<dbReference type="AlphaFoldDB" id="A0A939S953"/>
<dbReference type="InterPro" id="IPR001347">
    <property type="entry name" value="SIS_dom"/>
</dbReference>
<organism evidence="2 3">
    <name type="scientific">Leucobacter weissii</name>
    <dbReference type="NCBI Taxonomy" id="1983706"/>
    <lineage>
        <taxon>Bacteria</taxon>
        <taxon>Bacillati</taxon>
        <taxon>Actinomycetota</taxon>
        <taxon>Actinomycetes</taxon>
        <taxon>Micrococcales</taxon>
        <taxon>Microbacteriaceae</taxon>
        <taxon>Leucobacter</taxon>
    </lineage>
</organism>
<dbReference type="Proteomes" id="UP000664382">
    <property type="component" value="Unassembled WGS sequence"/>
</dbReference>
<keyword evidence="3" id="KW-1185">Reference proteome</keyword>
<evidence type="ECO:0000259" key="1">
    <source>
        <dbReference type="PROSITE" id="PS51464"/>
    </source>
</evidence>
<sequence length="343" mass="36244">MDPASFVRDLNRIPETLQRLGGLLETGLPGLGEAERLGRLILRRTGRSPRILLLGMGSSTYAADVVAREAREAGAFVVAELASSRALPPPAEDLVVIAVSASGGSVEVLDAIGTYAGGSHADRLVAVTNRPGSELEGLASWTVAQHAEEEVSGIACRSFRHTLLVLRALVAALHDPDHPVRERLGGLAELARAGAEAGSALLEGSGEWLEPVAAALDAPLGTWVLAPVERLSSSRQSALMLREVPRRPAYASESGDWSHVDVYLTKTQDYRALIYAGSAWDVQALDWMTRRGSTWVSVGAGIDGAALRGAAASVRFPGEADPRVAQLAETLVAELVAAHWFAE</sequence>
<dbReference type="EMBL" id="JAGDYM010000014">
    <property type="protein sequence ID" value="MBO1902786.1"/>
    <property type="molecule type" value="Genomic_DNA"/>
</dbReference>
<dbReference type="PROSITE" id="PS51464">
    <property type="entry name" value="SIS"/>
    <property type="match status" value="1"/>
</dbReference>
<dbReference type="InterPro" id="IPR046348">
    <property type="entry name" value="SIS_dom_sf"/>
</dbReference>
<dbReference type="Gene3D" id="3.40.50.10490">
    <property type="entry name" value="Glucose-6-phosphate isomerase like protein, domain 1"/>
    <property type="match status" value="1"/>
</dbReference>
<dbReference type="SUPFAM" id="SSF53697">
    <property type="entry name" value="SIS domain"/>
    <property type="match status" value="1"/>
</dbReference>
<dbReference type="RefSeq" id="WP_208098545.1">
    <property type="nucleotide sequence ID" value="NZ_JAGDYM010000014.1"/>
</dbReference>
<reference evidence="2" key="1">
    <citation type="submission" date="2021-03" db="EMBL/GenBank/DDBJ databases">
        <title>Leucobacter chromiisoli sp. nov., isolated from chromium-containing soil of chemical plant.</title>
        <authorList>
            <person name="Xu Z."/>
        </authorList>
    </citation>
    <scope>NUCLEOTIDE SEQUENCE</scope>
    <source>
        <strain evidence="2">S27</strain>
    </source>
</reference>
<gene>
    <name evidence="2" type="ORF">J4H92_12605</name>
</gene>
<name>A0A939S953_9MICO</name>
<comment type="caution">
    <text evidence="2">The sequence shown here is derived from an EMBL/GenBank/DDBJ whole genome shotgun (WGS) entry which is preliminary data.</text>
</comment>
<proteinExistence type="predicted"/>